<dbReference type="GO" id="GO:0016787">
    <property type="term" value="F:hydrolase activity"/>
    <property type="evidence" value="ECO:0007669"/>
    <property type="project" value="UniProtKB-KW"/>
</dbReference>
<proteinExistence type="predicted"/>
<protein>
    <submittedName>
        <fullName evidence="4">Haloacid dehalogenase-like hydrolase-like protein</fullName>
    </submittedName>
</protein>
<sequence length="331" mass="35968">MTTSVRYVIADMDGTLLSPDHVISDYTRDTLKALVHKHGVTLILATGRNAADIKIVSNNLRKYIWGEDITLDRPSSPASPSRAPMMYLLTSNGAIAHNAVTHELVFQTCVDPAIAEKLYRLLPDSEEVVNTNVYQQEDWICRIDWPEMLTVHKESGIQFIHVPNAPPRSAEPVPSMAPSGWNRGVAVGNYDNISKVFFITDDEARLPSLAEEVQKIAVSCGGNPVSLTFSASDCMDIMAEGVCKGQALRKLFSVLLSPKEGRDVVAEALEASIAFGDGLNDAEMLTEVGKGCVMGNASPKLKALHPELEVVLRNGEDGVAKKLRSVFGIPL</sequence>
<evidence type="ECO:0000313" key="4">
    <source>
        <dbReference type="EMBL" id="KPA85362.1"/>
    </source>
</evidence>
<dbReference type="OrthoDB" id="27226at2759"/>
<evidence type="ECO:0000256" key="3">
    <source>
        <dbReference type="ARBA" id="ARBA00022842"/>
    </source>
</evidence>
<dbReference type="VEuPathDB" id="TriTrypDB:LpyrH10_02_6560"/>
<dbReference type="Proteomes" id="UP000037923">
    <property type="component" value="Unassembled WGS sequence"/>
</dbReference>
<comment type="cofactor">
    <cofactor evidence="1">
        <name>Mg(2+)</name>
        <dbReference type="ChEBI" id="CHEBI:18420"/>
    </cofactor>
</comment>
<evidence type="ECO:0000256" key="1">
    <source>
        <dbReference type="ARBA" id="ARBA00001946"/>
    </source>
</evidence>
<evidence type="ECO:0000256" key="2">
    <source>
        <dbReference type="ARBA" id="ARBA00022801"/>
    </source>
</evidence>
<dbReference type="AlphaFoldDB" id="A0A0N0DZL9"/>
<dbReference type="EMBL" id="LGTL01000002">
    <property type="protein sequence ID" value="KPA85362.1"/>
    <property type="molecule type" value="Genomic_DNA"/>
</dbReference>
<dbReference type="PROSITE" id="PS01229">
    <property type="entry name" value="COF_2"/>
    <property type="match status" value="1"/>
</dbReference>
<dbReference type="Pfam" id="PF08282">
    <property type="entry name" value="Hydrolase_3"/>
    <property type="match status" value="1"/>
</dbReference>
<organism evidence="4 5">
    <name type="scientific">Leptomonas pyrrhocoris</name>
    <name type="common">Firebug parasite</name>
    <dbReference type="NCBI Taxonomy" id="157538"/>
    <lineage>
        <taxon>Eukaryota</taxon>
        <taxon>Discoba</taxon>
        <taxon>Euglenozoa</taxon>
        <taxon>Kinetoplastea</taxon>
        <taxon>Metakinetoplastina</taxon>
        <taxon>Trypanosomatida</taxon>
        <taxon>Trypanosomatidae</taxon>
        <taxon>Leishmaniinae</taxon>
        <taxon>Leptomonas</taxon>
    </lineage>
</organism>
<keyword evidence="2 4" id="KW-0378">Hydrolase</keyword>
<dbReference type="PANTHER" id="PTHR47267">
    <property type="match status" value="1"/>
</dbReference>
<dbReference type="Gene3D" id="3.40.50.1000">
    <property type="entry name" value="HAD superfamily/HAD-like"/>
    <property type="match status" value="1"/>
</dbReference>
<dbReference type="GeneID" id="26901977"/>
<dbReference type="PROSITE" id="PS01228">
    <property type="entry name" value="COF_1"/>
    <property type="match status" value="1"/>
</dbReference>
<dbReference type="SUPFAM" id="SSF56784">
    <property type="entry name" value="HAD-like"/>
    <property type="match status" value="1"/>
</dbReference>
<comment type="caution">
    <text evidence="4">The sequence shown here is derived from an EMBL/GenBank/DDBJ whole genome shotgun (WGS) entry which is preliminary data.</text>
</comment>
<dbReference type="RefSeq" id="XP_015663801.1">
    <property type="nucleotide sequence ID" value="XM_015798281.1"/>
</dbReference>
<name>A0A0N0DZL9_LEPPY</name>
<dbReference type="InterPro" id="IPR023214">
    <property type="entry name" value="HAD_sf"/>
</dbReference>
<dbReference type="InterPro" id="IPR036412">
    <property type="entry name" value="HAD-like_sf"/>
</dbReference>
<dbReference type="OMA" id="DCMDIMA"/>
<gene>
    <name evidence="4" type="ORF">ABB37_01682</name>
</gene>
<keyword evidence="3" id="KW-0460">Magnesium</keyword>
<reference evidence="4 5" key="1">
    <citation type="submission" date="2015-07" db="EMBL/GenBank/DDBJ databases">
        <title>High-quality genome of monoxenous trypanosomatid Leptomonas pyrrhocoris.</title>
        <authorList>
            <person name="Flegontov P."/>
            <person name="Butenko A."/>
            <person name="Firsov S."/>
            <person name="Vlcek C."/>
            <person name="Logacheva M.D."/>
            <person name="Field M."/>
            <person name="Filatov D."/>
            <person name="Flegontova O."/>
            <person name="Gerasimov E."/>
            <person name="Jackson A.P."/>
            <person name="Kelly S."/>
            <person name="Opperdoes F."/>
            <person name="O'Reilly A."/>
            <person name="Votypka J."/>
            <person name="Yurchenko V."/>
            <person name="Lukes J."/>
        </authorList>
    </citation>
    <scope>NUCLEOTIDE SEQUENCE [LARGE SCALE GENOMIC DNA]</scope>
    <source>
        <strain evidence="4">H10</strain>
    </source>
</reference>
<dbReference type="Gene3D" id="3.30.1240.10">
    <property type="match status" value="1"/>
</dbReference>
<accession>A0A0N0DZL9</accession>
<evidence type="ECO:0000313" key="5">
    <source>
        <dbReference type="Proteomes" id="UP000037923"/>
    </source>
</evidence>
<keyword evidence="5" id="KW-1185">Reference proteome</keyword>
<dbReference type="PANTHER" id="PTHR47267:SF4">
    <property type="entry name" value="PYRIDOXAL PHOSPHATE PHOSPHATASE YIGL"/>
    <property type="match status" value="1"/>
</dbReference>